<dbReference type="RefSeq" id="WP_194422758.1">
    <property type="nucleotide sequence ID" value="NZ_BAAAPT010000001.1"/>
</dbReference>
<protein>
    <submittedName>
        <fullName evidence="1">DUF2332 domain-containing protein</fullName>
    </submittedName>
</protein>
<dbReference type="Proteomes" id="UP001291912">
    <property type="component" value="Unassembled WGS sequence"/>
</dbReference>
<dbReference type="Pfam" id="PF10094">
    <property type="entry name" value="DUF2332"/>
    <property type="match status" value="1"/>
</dbReference>
<name>A0ABU5N9Y4_9MICO</name>
<comment type="caution">
    <text evidence="1">The sequence shown here is derived from an EMBL/GenBank/DDBJ whole genome shotgun (WGS) entry which is preliminary data.</text>
</comment>
<proteinExistence type="predicted"/>
<evidence type="ECO:0000313" key="1">
    <source>
        <dbReference type="EMBL" id="MDZ8162888.1"/>
    </source>
</evidence>
<evidence type="ECO:0000313" key="2">
    <source>
        <dbReference type="Proteomes" id="UP001291912"/>
    </source>
</evidence>
<reference evidence="1 2" key="1">
    <citation type="submission" date="2023-10" db="EMBL/GenBank/DDBJ databases">
        <title>Microbacterium xanthum sp. nov., isolated from seaweed.</title>
        <authorList>
            <person name="Lee S.D."/>
        </authorList>
    </citation>
    <scope>NUCLEOTIDE SEQUENCE [LARGE SCALE GENOMIC DNA]</scope>
    <source>
        <strain evidence="1 2">KCTC 19124</strain>
    </source>
</reference>
<gene>
    <name evidence="1" type="ORF">R2Q92_13720</name>
</gene>
<sequence>MDRWREVGERYARFARDEAPARSALYAEWASGVAADERVQRVLARIPATRGQPPLVFALTRMLGAPEGTFDRWRKWLVAHADAVVAEAAQRSLQTNEPLRCAALLPALADVPGPVGLIELGASAGLCLVPDRYSYRYRCGDDMVALDPVTGLSPVLLEARVIGDAPLRMPAIEWRAGVDLSPLDPADPDDRAFLLALVWPGEDQRARRIEASLAVAGAFGVDVAPADAGDPAVVRRLVEAVPGGLTPVVSTLGLLPHLARPVRERLIDAIVETGATWISLDPAGVHDRWTSPVAPGPGRFVLHRDGRPLAYADPLGGSVEWLPG</sequence>
<keyword evidence="2" id="KW-1185">Reference proteome</keyword>
<dbReference type="EMBL" id="JAWJYN010000003">
    <property type="protein sequence ID" value="MDZ8162888.1"/>
    <property type="molecule type" value="Genomic_DNA"/>
</dbReference>
<organism evidence="1 2">
    <name type="scientific">Microbacterium aquimaris</name>
    <dbReference type="NCBI Taxonomy" id="459816"/>
    <lineage>
        <taxon>Bacteria</taxon>
        <taxon>Bacillati</taxon>
        <taxon>Actinomycetota</taxon>
        <taxon>Actinomycetes</taxon>
        <taxon>Micrococcales</taxon>
        <taxon>Microbacteriaceae</taxon>
        <taxon>Microbacterium</taxon>
    </lineage>
</organism>
<accession>A0ABU5N9Y4</accession>
<dbReference type="InterPro" id="IPR011200">
    <property type="entry name" value="UCP012608"/>
</dbReference>